<proteinExistence type="inferred from homology"/>
<dbReference type="GO" id="GO:0006105">
    <property type="term" value="P:succinate metabolic process"/>
    <property type="evidence" value="ECO:0007669"/>
    <property type="project" value="TreeGrafter"/>
</dbReference>
<evidence type="ECO:0000313" key="7">
    <source>
        <dbReference type="Proteomes" id="UP000245506"/>
    </source>
</evidence>
<dbReference type="EMBL" id="QGKL01000026">
    <property type="protein sequence ID" value="PWQ96781.1"/>
    <property type="molecule type" value="Genomic_DNA"/>
</dbReference>
<dbReference type="Pfam" id="PF03937">
    <property type="entry name" value="Sdh5"/>
    <property type="match status" value="1"/>
</dbReference>
<gene>
    <name evidence="6" type="ORF">DKT75_08415</name>
</gene>
<evidence type="ECO:0000256" key="1">
    <source>
        <dbReference type="ARBA" id="ARBA00004496"/>
    </source>
</evidence>
<dbReference type="GO" id="GO:0005737">
    <property type="term" value="C:cytoplasm"/>
    <property type="evidence" value="ECO:0007669"/>
    <property type="project" value="UniProtKB-SubCell"/>
</dbReference>
<dbReference type="Gene3D" id="1.10.150.250">
    <property type="entry name" value="Flavinator of succinate dehydrogenase"/>
    <property type="match status" value="1"/>
</dbReference>
<comment type="subcellular location">
    <subcellularLocation>
        <location evidence="1">Cytoplasm</location>
    </subcellularLocation>
</comment>
<evidence type="ECO:0000256" key="5">
    <source>
        <dbReference type="ARBA" id="ARBA00023186"/>
    </source>
</evidence>
<dbReference type="InterPro" id="IPR050531">
    <property type="entry name" value="SdhE_FAD_assembly_factor"/>
</dbReference>
<dbReference type="PANTHER" id="PTHR39585:SF1">
    <property type="entry name" value="FAD ASSEMBLY FACTOR SDHE"/>
    <property type="match status" value="1"/>
</dbReference>
<evidence type="ECO:0000256" key="2">
    <source>
        <dbReference type="ARBA" id="ARBA00008571"/>
    </source>
</evidence>
<protein>
    <recommendedName>
        <fullName evidence="3">FAD assembly factor SdhE</fullName>
    </recommendedName>
</protein>
<dbReference type="SUPFAM" id="SSF109910">
    <property type="entry name" value="YgfY-like"/>
    <property type="match status" value="1"/>
</dbReference>
<dbReference type="Proteomes" id="UP000245506">
    <property type="component" value="Unassembled WGS sequence"/>
</dbReference>
<organism evidence="6 7">
    <name type="scientific">Leucothrix arctica</name>
    <dbReference type="NCBI Taxonomy" id="1481894"/>
    <lineage>
        <taxon>Bacteria</taxon>
        <taxon>Pseudomonadati</taxon>
        <taxon>Pseudomonadota</taxon>
        <taxon>Gammaproteobacteria</taxon>
        <taxon>Thiotrichales</taxon>
        <taxon>Thiotrichaceae</taxon>
        <taxon>Leucothrix</taxon>
    </lineage>
</organism>
<accession>A0A317CFD0</accession>
<comment type="similarity">
    <text evidence="2">Belongs to the SdhE FAD assembly factor family.</text>
</comment>
<comment type="caution">
    <text evidence="6">The sequence shown here is derived from an EMBL/GenBank/DDBJ whole genome shotgun (WGS) entry which is preliminary data.</text>
</comment>
<evidence type="ECO:0000256" key="4">
    <source>
        <dbReference type="ARBA" id="ARBA00022490"/>
    </source>
</evidence>
<dbReference type="OrthoDB" id="9180899at2"/>
<dbReference type="InterPro" id="IPR005631">
    <property type="entry name" value="SDH"/>
</dbReference>
<dbReference type="RefSeq" id="WP_109822979.1">
    <property type="nucleotide sequence ID" value="NZ_QGKL01000026.1"/>
</dbReference>
<keyword evidence="4" id="KW-0963">Cytoplasm</keyword>
<name>A0A317CFD0_9GAMM</name>
<dbReference type="AlphaFoldDB" id="A0A317CFD0"/>
<reference evidence="6 7" key="1">
    <citation type="submission" date="2018-05" db="EMBL/GenBank/DDBJ databases">
        <title>Leucothrix arctica sp. nov., isolated from Arctic seawater.</title>
        <authorList>
            <person name="Choi A."/>
            <person name="Baek K."/>
        </authorList>
    </citation>
    <scope>NUCLEOTIDE SEQUENCE [LARGE SCALE GENOMIC DNA]</scope>
    <source>
        <strain evidence="6 7">IMCC9719</strain>
    </source>
</reference>
<dbReference type="InterPro" id="IPR036714">
    <property type="entry name" value="SDH_sf"/>
</dbReference>
<sequence>MSEMMKLRWRCRRGQKELDIVMNRYLEQVYVDAEQSQKTAFEELLLVEDPTIIDLLMERIEPQNPDQKILMDKLRTIVSL</sequence>
<evidence type="ECO:0000256" key="3">
    <source>
        <dbReference type="ARBA" id="ARBA00019418"/>
    </source>
</evidence>
<dbReference type="PANTHER" id="PTHR39585">
    <property type="entry name" value="FAD ASSEMBLY FACTOR SDHE"/>
    <property type="match status" value="1"/>
</dbReference>
<evidence type="ECO:0000313" key="6">
    <source>
        <dbReference type="EMBL" id="PWQ96781.1"/>
    </source>
</evidence>
<keyword evidence="5" id="KW-0143">Chaperone</keyword>
<keyword evidence="7" id="KW-1185">Reference proteome</keyword>